<name>A0A365PHA7_ACIJU</name>
<dbReference type="SUPFAM" id="SSF54523">
    <property type="entry name" value="Pili subunits"/>
    <property type="match status" value="1"/>
</dbReference>
<evidence type="ECO:0000256" key="2">
    <source>
        <dbReference type="ARBA" id="ARBA00022481"/>
    </source>
</evidence>
<evidence type="ECO:0000256" key="4">
    <source>
        <dbReference type="SAM" id="Phobius"/>
    </source>
</evidence>
<dbReference type="RefSeq" id="WP_112986458.1">
    <property type="nucleotide sequence ID" value="NZ_CP131470.1"/>
</dbReference>
<feature type="transmembrane region" description="Helical" evidence="4">
    <location>
        <begin position="7"/>
        <end position="31"/>
    </location>
</feature>
<keyword evidence="4" id="KW-0472">Membrane</keyword>
<keyword evidence="3" id="KW-0281">Fimbrium</keyword>
<dbReference type="InterPro" id="IPR012902">
    <property type="entry name" value="N_methyl_site"/>
</dbReference>
<keyword evidence="4" id="KW-1133">Transmembrane helix</keyword>
<gene>
    <name evidence="5" type="ORF">DC346_12365</name>
</gene>
<keyword evidence="2" id="KW-0488">Methylation</keyword>
<evidence type="ECO:0000313" key="5">
    <source>
        <dbReference type="EMBL" id="RBA45221.1"/>
    </source>
</evidence>
<dbReference type="Proteomes" id="UP000253688">
    <property type="component" value="Unassembled WGS sequence"/>
</dbReference>
<dbReference type="AlphaFoldDB" id="A0A365PHA7"/>
<organism evidence="5 6">
    <name type="scientific">Acinetobacter junii</name>
    <dbReference type="NCBI Taxonomy" id="40215"/>
    <lineage>
        <taxon>Bacteria</taxon>
        <taxon>Pseudomonadati</taxon>
        <taxon>Pseudomonadota</taxon>
        <taxon>Gammaproteobacteria</taxon>
        <taxon>Moraxellales</taxon>
        <taxon>Moraxellaceae</taxon>
        <taxon>Acinetobacter</taxon>
    </lineage>
</organism>
<proteinExistence type="inferred from homology"/>
<keyword evidence="4" id="KW-0812">Transmembrane</keyword>
<comment type="similarity">
    <text evidence="1 3">Belongs to the N-Me-Phe pilin family.</text>
</comment>
<dbReference type="PROSITE" id="PS00409">
    <property type="entry name" value="PROKAR_NTER_METHYL"/>
    <property type="match status" value="1"/>
</dbReference>
<dbReference type="NCBIfam" id="TIGR02532">
    <property type="entry name" value="IV_pilin_GFxxxE"/>
    <property type="match status" value="1"/>
</dbReference>
<evidence type="ECO:0000256" key="1">
    <source>
        <dbReference type="ARBA" id="ARBA00005233"/>
    </source>
</evidence>
<dbReference type="EMBL" id="QEWH01000073">
    <property type="protein sequence ID" value="RBA45221.1"/>
    <property type="molecule type" value="Genomic_DNA"/>
</dbReference>
<dbReference type="GO" id="GO:0009289">
    <property type="term" value="C:pilus"/>
    <property type="evidence" value="ECO:0007669"/>
    <property type="project" value="InterPro"/>
</dbReference>
<dbReference type="InterPro" id="IPR001082">
    <property type="entry name" value="Pilin"/>
</dbReference>
<dbReference type="GO" id="GO:0007155">
    <property type="term" value="P:cell adhesion"/>
    <property type="evidence" value="ECO:0007669"/>
    <property type="project" value="InterPro"/>
</dbReference>
<evidence type="ECO:0000313" key="6">
    <source>
        <dbReference type="Proteomes" id="UP000253688"/>
    </source>
</evidence>
<dbReference type="InterPro" id="IPR045584">
    <property type="entry name" value="Pilin-like"/>
</dbReference>
<protein>
    <submittedName>
        <fullName evidence="5">Prepilin-type cleavage/methylation domain-containing protein</fullName>
    </submittedName>
</protein>
<dbReference type="Gene3D" id="3.30.700.10">
    <property type="entry name" value="Glycoprotein, Type 4 Pilin"/>
    <property type="match status" value="1"/>
</dbReference>
<comment type="caution">
    <text evidence="5">The sequence shown here is derived from an EMBL/GenBank/DDBJ whole genome shotgun (WGS) entry which is preliminary data.</text>
</comment>
<accession>A0A365PHA7</accession>
<evidence type="ECO:0000256" key="3">
    <source>
        <dbReference type="RuleBase" id="RU000389"/>
    </source>
</evidence>
<reference evidence="5 6" key="1">
    <citation type="submission" date="2018-04" db="EMBL/GenBank/DDBJ databases">
        <title>Acinetobacter junii Genome sequencing and assembly.</title>
        <authorList>
            <person name="Su J."/>
            <person name="Rensing C."/>
            <person name="Mazhar H.S."/>
        </authorList>
    </citation>
    <scope>NUCLEOTIDE SEQUENCE [LARGE SCALE GENOMIC DNA]</scope>
    <source>
        <strain evidence="5 6">SC22</strain>
    </source>
</reference>
<dbReference type="Pfam" id="PF00114">
    <property type="entry name" value="Pilin"/>
    <property type="match status" value="1"/>
</dbReference>
<sequence length="171" mass="17536">MHKSSQGFTLIELMIVVAIIGVLAAIAIPAYQYHAARAKVSEALVMASAAKTMISESFLVGGAAVMASTATDYSARAASEKKTRYVDDIKINNEGVITVTLTSNTAVGLPNDVLGETVVLTPNIGGTKLTATSNGTIDWACATTSATNATAKGLAADLGTLPAKYAPAECR</sequence>
<dbReference type="Pfam" id="PF07963">
    <property type="entry name" value="N_methyl"/>
    <property type="match status" value="1"/>
</dbReference>